<dbReference type="Proteomes" id="UP001597214">
    <property type="component" value="Unassembled WGS sequence"/>
</dbReference>
<dbReference type="Pfam" id="PF08241">
    <property type="entry name" value="Methyltransf_11"/>
    <property type="match status" value="1"/>
</dbReference>
<dbReference type="CDD" id="cd02440">
    <property type="entry name" value="AdoMet_MTases"/>
    <property type="match status" value="1"/>
</dbReference>
<sequence>MGYTYTDLLAMFGIGGAHPGGLSLTRAILAEINMEDCHNLLEVGCGTGQTTSYICHHYPCSVYAIDSHPIMITKTNERLSSLNKTAIVKEASTENLPFASGFFDLILSESVTVFTNIQKSLEEYSRVLMEKGTLILIEMTEIDTLLESEKTELKDYYGIDQILQEQEWKDLILTSGFKTVEAISVRLEELEIDDLDFTEFNISESIDQAFYQMLDKHHELTSKYTTKLGFRVFLCNK</sequence>
<evidence type="ECO:0000256" key="1">
    <source>
        <dbReference type="ARBA" id="ARBA00005189"/>
    </source>
</evidence>
<evidence type="ECO:0000313" key="7">
    <source>
        <dbReference type="Proteomes" id="UP001597214"/>
    </source>
</evidence>
<keyword evidence="2 6" id="KW-0489">Methyltransferase</keyword>
<protein>
    <submittedName>
        <fullName evidence="6">Class I SAM-dependent methyltransferase</fullName>
        <ecNumber evidence="6">2.1.1.-</ecNumber>
    </submittedName>
</protein>
<dbReference type="EMBL" id="JBHUEM010000003">
    <property type="protein sequence ID" value="MFD1735489.1"/>
    <property type="molecule type" value="Genomic_DNA"/>
</dbReference>
<keyword evidence="7" id="KW-1185">Reference proteome</keyword>
<accession>A0ABW4LLA7</accession>
<proteinExistence type="predicted"/>
<dbReference type="GO" id="GO:0032259">
    <property type="term" value="P:methylation"/>
    <property type="evidence" value="ECO:0007669"/>
    <property type="project" value="UniProtKB-KW"/>
</dbReference>
<evidence type="ECO:0000256" key="3">
    <source>
        <dbReference type="ARBA" id="ARBA00022679"/>
    </source>
</evidence>
<name>A0ABW4LLA7_9BACI</name>
<reference evidence="7" key="1">
    <citation type="journal article" date="2019" name="Int. J. Syst. Evol. Microbiol.">
        <title>The Global Catalogue of Microorganisms (GCM) 10K type strain sequencing project: providing services to taxonomists for standard genome sequencing and annotation.</title>
        <authorList>
            <consortium name="The Broad Institute Genomics Platform"/>
            <consortium name="The Broad Institute Genome Sequencing Center for Infectious Disease"/>
            <person name="Wu L."/>
            <person name="Ma J."/>
        </authorList>
    </citation>
    <scope>NUCLEOTIDE SEQUENCE [LARGE SCALE GENOMIC DNA]</scope>
    <source>
        <strain evidence="7">CCUG 49339</strain>
    </source>
</reference>
<evidence type="ECO:0000256" key="2">
    <source>
        <dbReference type="ARBA" id="ARBA00022603"/>
    </source>
</evidence>
<dbReference type="PANTHER" id="PTHR44307:SF2">
    <property type="entry name" value="PHOSPHOETHANOLAMINE METHYLTRANSFERASE ISOFORM X1"/>
    <property type="match status" value="1"/>
</dbReference>
<dbReference type="Gene3D" id="3.40.50.150">
    <property type="entry name" value="Vaccinia Virus protein VP39"/>
    <property type="match status" value="1"/>
</dbReference>
<organism evidence="6 7">
    <name type="scientific">Bacillus salitolerans</name>
    <dbReference type="NCBI Taxonomy" id="1437434"/>
    <lineage>
        <taxon>Bacteria</taxon>
        <taxon>Bacillati</taxon>
        <taxon>Bacillota</taxon>
        <taxon>Bacilli</taxon>
        <taxon>Bacillales</taxon>
        <taxon>Bacillaceae</taxon>
        <taxon>Bacillus</taxon>
    </lineage>
</organism>
<dbReference type="SUPFAM" id="SSF53335">
    <property type="entry name" value="S-adenosyl-L-methionine-dependent methyltransferases"/>
    <property type="match status" value="1"/>
</dbReference>
<evidence type="ECO:0000259" key="5">
    <source>
        <dbReference type="Pfam" id="PF08241"/>
    </source>
</evidence>
<gene>
    <name evidence="6" type="ORF">ACFSCX_02830</name>
</gene>
<evidence type="ECO:0000313" key="6">
    <source>
        <dbReference type="EMBL" id="MFD1735489.1"/>
    </source>
</evidence>
<dbReference type="EC" id="2.1.1.-" evidence="6"/>
<dbReference type="PANTHER" id="PTHR44307">
    <property type="entry name" value="PHOSPHOETHANOLAMINE METHYLTRANSFERASE"/>
    <property type="match status" value="1"/>
</dbReference>
<keyword evidence="3 6" id="KW-0808">Transferase</keyword>
<dbReference type="GO" id="GO:0008168">
    <property type="term" value="F:methyltransferase activity"/>
    <property type="evidence" value="ECO:0007669"/>
    <property type="project" value="UniProtKB-KW"/>
</dbReference>
<comment type="pathway">
    <text evidence="1">Lipid metabolism.</text>
</comment>
<dbReference type="RefSeq" id="WP_377926589.1">
    <property type="nucleotide sequence ID" value="NZ_JBHUEM010000003.1"/>
</dbReference>
<dbReference type="InterPro" id="IPR013216">
    <property type="entry name" value="Methyltransf_11"/>
</dbReference>
<comment type="pathway">
    <text evidence="4">Phospholipid metabolism.</text>
</comment>
<comment type="caution">
    <text evidence="6">The sequence shown here is derived from an EMBL/GenBank/DDBJ whole genome shotgun (WGS) entry which is preliminary data.</text>
</comment>
<evidence type="ECO:0000256" key="4">
    <source>
        <dbReference type="ARBA" id="ARBA00025707"/>
    </source>
</evidence>
<feature type="domain" description="Methyltransferase type 11" evidence="5">
    <location>
        <begin position="41"/>
        <end position="136"/>
    </location>
</feature>
<dbReference type="InterPro" id="IPR029063">
    <property type="entry name" value="SAM-dependent_MTases_sf"/>
</dbReference>